<dbReference type="Pfam" id="PF02817">
    <property type="entry name" value="E3_binding"/>
    <property type="match status" value="2"/>
</dbReference>
<evidence type="ECO:0000313" key="9">
    <source>
        <dbReference type="Proteomes" id="UP000215027"/>
    </source>
</evidence>
<dbReference type="InterPro" id="IPR003016">
    <property type="entry name" value="2-oxoA_DH_lipoyl-BS"/>
</dbReference>
<dbReference type="EC" id="2.3.1.-" evidence="4"/>
<feature type="domain" description="Peripheral subunit-binding (PSBD)" evidence="7">
    <location>
        <begin position="154"/>
        <end position="191"/>
    </location>
</feature>
<dbReference type="InterPro" id="IPR000089">
    <property type="entry name" value="Biotin_lipoyl"/>
</dbReference>
<sequence length="437" mass="46597">MKKEIIMPALGMAQETGTLIRWLKREGDSVAKGEPLIEIETDKVTVEIEALVSGILINITAEEGDVVPVGQTIGHIISPEELAASGLSPDTVEPPAARLSPPEKARIASPVAARMAAEHGIELSQVRAEQSRIMKADVQRLLERSPEPAPARVPASPKARRLAKEAGLDVGAIAGSGPNGAVLAADVVARADARHSSKTVRSGNQPGELLLIAPQPIDLPRSWGVMAQRTADSWREVPHFVLYRDVDGTRLHAWLQSVQGGAPVKITYTDLLVKLVAAALNKHPRLNARWKAGAVLLNASVDICLAVAVPDGLITPVIRAADTLSIRQLAQRRLELIEKARENQLQLTDVSGGTFTISNLGMYKVDAFSAIINAPQAAILAVGRLVDRVVPIDGKPEVRPQMTLSISCDHRVIDGAGAAAFLDDLANLIEEPLNLLG</sequence>
<keyword evidence="3 4" id="KW-0450">Lipoyl</keyword>
<reference evidence="8" key="1">
    <citation type="submission" date="2016-01" db="EMBL/GenBank/DDBJ databases">
        <authorList>
            <person name="Mcilroy J.S."/>
            <person name="Karst M S."/>
            <person name="Albertsen M."/>
        </authorList>
    </citation>
    <scope>NUCLEOTIDE SEQUENCE</scope>
    <source>
        <strain evidence="8">Cfx-K</strain>
    </source>
</reference>
<dbReference type="CDD" id="cd06849">
    <property type="entry name" value="lipoyl_domain"/>
    <property type="match status" value="1"/>
</dbReference>
<dbReference type="Gene3D" id="3.30.559.10">
    <property type="entry name" value="Chloramphenicol acetyltransferase-like domain"/>
    <property type="match status" value="1"/>
</dbReference>
<dbReference type="GO" id="GO:0016746">
    <property type="term" value="F:acyltransferase activity"/>
    <property type="evidence" value="ECO:0007669"/>
    <property type="project" value="UniProtKB-KW"/>
</dbReference>
<dbReference type="InterPro" id="IPR045257">
    <property type="entry name" value="E2/Pdx1"/>
</dbReference>
<accession>A0A160T055</accession>
<organism evidence="8 9">
    <name type="scientific">Candidatus Promineifilum breve</name>
    <dbReference type="NCBI Taxonomy" id="1806508"/>
    <lineage>
        <taxon>Bacteria</taxon>
        <taxon>Bacillati</taxon>
        <taxon>Chloroflexota</taxon>
        <taxon>Ardenticatenia</taxon>
        <taxon>Candidatus Promineifilales</taxon>
        <taxon>Candidatus Promineifilaceae</taxon>
        <taxon>Candidatus Promineifilum</taxon>
    </lineage>
</organism>
<dbReference type="GO" id="GO:0006086">
    <property type="term" value="P:pyruvate decarboxylation to acetyl-CoA"/>
    <property type="evidence" value="ECO:0007669"/>
    <property type="project" value="InterPro"/>
</dbReference>
<feature type="domain" description="Lipoyl-binding" evidence="6">
    <location>
        <begin position="2"/>
        <end position="77"/>
    </location>
</feature>
<dbReference type="Gene3D" id="4.10.320.10">
    <property type="entry name" value="E3-binding domain"/>
    <property type="match status" value="2"/>
</dbReference>
<proteinExistence type="inferred from homology"/>
<evidence type="ECO:0000313" key="8">
    <source>
        <dbReference type="EMBL" id="CUS03271.2"/>
    </source>
</evidence>
<evidence type="ECO:0000256" key="3">
    <source>
        <dbReference type="ARBA" id="ARBA00022823"/>
    </source>
</evidence>
<feature type="region of interest" description="Disordered" evidence="5">
    <location>
        <begin position="85"/>
        <end position="104"/>
    </location>
</feature>
<protein>
    <recommendedName>
        <fullName evidence="4">Dihydrolipoamide acetyltransferase component of pyruvate dehydrogenase complex</fullName>
        <ecNumber evidence="4">2.3.1.-</ecNumber>
    </recommendedName>
</protein>
<dbReference type="SUPFAM" id="SSF52777">
    <property type="entry name" value="CoA-dependent acyltransferases"/>
    <property type="match status" value="1"/>
</dbReference>
<evidence type="ECO:0000256" key="4">
    <source>
        <dbReference type="RuleBase" id="RU003423"/>
    </source>
</evidence>
<dbReference type="InterPro" id="IPR036625">
    <property type="entry name" value="E3-bd_dom_sf"/>
</dbReference>
<name>A0A160T055_9CHLR</name>
<dbReference type="PANTHER" id="PTHR23151">
    <property type="entry name" value="DIHYDROLIPOAMIDE ACETYL/SUCCINYL-TRANSFERASE-RELATED"/>
    <property type="match status" value="1"/>
</dbReference>
<evidence type="ECO:0000259" key="6">
    <source>
        <dbReference type="PROSITE" id="PS50968"/>
    </source>
</evidence>
<dbReference type="OrthoDB" id="9805770at2"/>
<dbReference type="Gene3D" id="2.40.50.100">
    <property type="match status" value="1"/>
</dbReference>
<evidence type="ECO:0000256" key="1">
    <source>
        <dbReference type="ARBA" id="ARBA00001938"/>
    </source>
</evidence>
<dbReference type="SUPFAM" id="SSF51230">
    <property type="entry name" value="Single hybrid motif"/>
    <property type="match status" value="1"/>
</dbReference>
<evidence type="ECO:0000259" key="7">
    <source>
        <dbReference type="PROSITE" id="PS51826"/>
    </source>
</evidence>
<feature type="domain" description="Peripheral subunit-binding (PSBD)" evidence="7">
    <location>
        <begin position="107"/>
        <end position="142"/>
    </location>
</feature>
<dbReference type="GO" id="GO:0045254">
    <property type="term" value="C:pyruvate dehydrogenase complex"/>
    <property type="evidence" value="ECO:0007669"/>
    <property type="project" value="InterPro"/>
</dbReference>
<dbReference type="SUPFAM" id="SSF47005">
    <property type="entry name" value="Peripheral subunit-binding domain of 2-oxo acid dehydrogenase complex"/>
    <property type="match status" value="2"/>
</dbReference>
<dbReference type="RefSeq" id="WP_095042791.1">
    <property type="nucleotide sequence ID" value="NZ_LN890655.1"/>
</dbReference>
<dbReference type="InterPro" id="IPR011053">
    <property type="entry name" value="Single_hybrid_motif"/>
</dbReference>
<dbReference type="InterPro" id="IPR023213">
    <property type="entry name" value="CAT-like_dom_sf"/>
</dbReference>
<comment type="cofactor">
    <cofactor evidence="1 4">
        <name>(R)-lipoate</name>
        <dbReference type="ChEBI" id="CHEBI:83088"/>
    </cofactor>
</comment>
<dbReference type="Proteomes" id="UP000215027">
    <property type="component" value="Chromosome I"/>
</dbReference>
<dbReference type="PROSITE" id="PS50968">
    <property type="entry name" value="BIOTINYL_LIPOYL"/>
    <property type="match status" value="1"/>
</dbReference>
<dbReference type="InterPro" id="IPR001078">
    <property type="entry name" value="2-oxoacid_DH_actylTfrase"/>
</dbReference>
<dbReference type="EMBL" id="LN890655">
    <property type="protein sequence ID" value="CUS03271.2"/>
    <property type="molecule type" value="Genomic_DNA"/>
</dbReference>
<dbReference type="PANTHER" id="PTHR23151:SF90">
    <property type="entry name" value="DIHYDROLIPOYLLYSINE-RESIDUE ACETYLTRANSFERASE COMPONENT OF PYRUVATE DEHYDROGENASE COMPLEX, MITOCHONDRIAL-RELATED"/>
    <property type="match status" value="1"/>
</dbReference>
<dbReference type="InterPro" id="IPR004167">
    <property type="entry name" value="PSBD"/>
</dbReference>
<dbReference type="PROSITE" id="PS51826">
    <property type="entry name" value="PSBD"/>
    <property type="match status" value="2"/>
</dbReference>
<dbReference type="PROSITE" id="PS00189">
    <property type="entry name" value="LIPOYL"/>
    <property type="match status" value="1"/>
</dbReference>
<comment type="similarity">
    <text evidence="2 4">Belongs to the 2-oxoacid dehydrogenase family.</text>
</comment>
<dbReference type="KEGG" id="pbf:CFX0092_A1393"/>
<gene>
    <name evidence="8" type="ORF">CFX0092_A1393</name>
</gene>
<dbReference type="Pfam" id="PF00364">
    <property type="entry name" value="Biotin_lipoyl"/>
    <property type="match status" value="1"/>
</dbReference>
<dbReference type="Pfam" id="PF00198">
    <property type="entry name" value="2-oxoacid_dh"/>
    <property type="match status" value="1"/>
</dbReference>
<dbReference type="AlphaFoldDB" id="A0A160T055"/>
<keyword evidence="9" id="KW-1185">Reference proteome</keyword>
<keyword evidence="4 8" id="KW-0012">Acyltransferase</keyword>
<evidence type="ECO:0000256" key="2">
    <source>
        <dbReference type="ARBA" id="ARBA00007317"/>
    </source>
</evidence>
<evidence type="ECO:0000256" key="5">
    <source>
        <dbReference type="SAM" id="MobiDB-lite"/>
    </source>
</evidence>
<keyword evidence="4 8" id="KW-0808">Transferase</keyword>